<dbReference type="GO" id="GO:0016740">
    <property type="term" value="F:transferase activity"/>
    <property type="evidence" value="ECO:0007669"/>
    <property type="project" value="UniProtKB-KW"/>
</dbReference>
<evidence type="ECO:0000313" key="2">
    <source>
        <dbReference type="EMBL" id="GAK58508.1"/>
    </source>
</evidence>
<feature type="transmembrane region" description="Helical" evidence="1">
    <location>
        <begin position="221"/>
        <end position="246"/>
    </location>
</feature>
<keyword evidence="1" id="KW-0472">Membrane</keyword>
<feature type="transmembrane region" description="Helical" evidence="1">
    <location>
        <begin position="140"/>
        <end position="157"/>
    </location>
</feature>
<reference evidence="2" key="1">
    <citation type="journal article" date="2015" name="PeerJ">
        <title>First genomic representation of candidate bacterial phylum KSB3 points to enhanced environmental sensing as a trigger of wastewater bulking.</title>
        <authorList>
            <person name="Sekiguchi Y."/>
            <person name="Ohashi A."/>
            <person name="Parks D.H."/>
            <person name="Yamauchi T."/>
            <person name="Tyson G.W."/>
            <person name="Hugenholtz P."/>
        </authorList>
    </citation>
    <scope>NUCLEOTIDE SEQUENCE [LARGE SCALE GENOMIC DNA]</scope>
</reference>
<feature type="transmembrane region" description="Helical" evidence="1">
    <location>
        <begin position="300"/>
        <end position="318"/>
    </location>
</feature>
<proteinExistence type="predicted"/>
<protein>
    <submittedName>
        <fullName evidence="2">4-amino-4-deoxy-L-arabinose transferase and related glycosyltransferase of PMT family</fullName>
    </submittedName>
</protein>
<keyword evidence="1" id="KW-0812">Transmembrane</keyword>
<gene>
    <name evidence="2" type="ORF">U27_05482</name>
</gene>
<dbReference type="Proteomes" id="UP000030661">
    <property type="component" value="Unassembled WGS sequence"/>
</dbReference>
<feature type="transmembrane region" description="Helical" evidence="1">
    <location>
        <begin position="351"/>
        <end position="369"/>
    </location>
</feature>
<name>A0A081C1Q3_VECG1</name>
<evidence type="ECO:0000313" key="3">
    <source>
        <dbReference type="Proteomes" id="UP000030661"/>
    </source>
</evidence>
<feature type="transmembrane region" description="Helical" evidence="1">
    <location>
        <begin position="117"/>
        <end position="134"/>
    </location>
</feature>
<keyword evidence="3" id="KW-1185">Reference proteome</keyword>
<feature type="transmembrane region" description="Helical" evidence="1">
    <location>
        <begin position="381"/>
        <end position="401"/>
    </location>
</feature>
<evidence type="ECO:0000256" key="1">
    <source>
        <dbReference type="SAM" id="Phobius"/>
    </source>
</evidence>
<accession>A0A081C1Q3</accession>
<keyword evidence="2" id="KW-0808">Transferase</keyword>
<feature type="transmembrane region" description="Helical" evidence="1">
    <location>
        <begin position="86"/>
        <end position="105"/>
    </location>
</feature>
<keyword evidence="1" id="KW-1133">Transmembrane helix</keyword>
<feature type="transmembrane region" description="Helical" evidence="1">
    <location>
        <begin position="169"/>
        <end position="186"/>
    </location>
</feature>
<sequence length="529" mass="60204">MKPISSHIISTSLFIVCFCFTFAFSETIPKTGVINDEAIELLVSEDLPTDRVYFFAPNYQGGNVTLIESLVPYVNLAIMSISGHSLIFLHLFFALCHAGACYLFFRLLQAHFQQTSFALYGAILLGGASYANFFNRILTRNGISMLWSCLILLVLYQALKTSQTHRRNVLYWLILPVVLTFAFWTYTSFKFIIVAIYLSLGLWAVFQSFSSRYFARRAWRYPLLSCILTLCCIAGLLLISQTSFHFTIFRGSYVLGGNWAEVFRKYASHFVSSLLLPVYFKPGGDFLIEVTHTAYNRQTLSIFLAPCFILGVWNSLTFKKSSFGFQQLVLCIWLLGTAMLALGGPQLKHHFALFPIVMFLAICGLWRVAEWVSLMLPPRSFNIVAVIFLLAVVGGETNHLFRKIPLDSLLRLDSGLPAAVAREALQQAQTVSKVYLIEGWGRDAVRYYTRYHPNIRYILNHLPIPIEMENDLQTNQSIAIVTDRDAPPEFFTPHPFLSSRFRKQSQPGERWVVTTYFSTPDTSHHEEIP</sequence>
<dbReference type="STRING" id="1499967.U27_05482"/>
<feature type="transmembrane region" description="Helical" evidence="1">
    <location>
        <begin position="192"/>
        <end position="209"/>
    </location>
</feature>
<dbReference type="HOGENOM" id="CLU_514525_0_0_0"/>
<organism evidence="2">
    <name type="scientific">Vecturithrix granuli</name>
    <dbReference type="NCBI Taxonomy" id="1499967"/>
    <lineage>
        <taxon>Bacteria</taxon>
        <taxon>Candidatus Moduliflexota</taxon>
        <taxon>Candidatus Vecturitrichia</taxon>
        <taxon>Candidatus Vecturitrichales</taxon>
        <taxon>Candidatus Vecturitrichaceae</taxon>
        <taxon>Candidatus Vecturithrix</taxon>
    </lineage>
</organism>
<dbReference type="AlphaFoldDB" id="A0A081C1Q3"/>
<dbReference type="EMBL" id="DF820467">
    <property type="protein sequence ID" value="GAK58508.1"/>
    <property type="molecule type" value="Genomic_DNA"/>
</dbReference>
<feature type="transmembrane region" description="Helical" evidence="1">
    <location>
        <begin position="324"/>
        <end position="344"/>
    </location>
</feature>